<dbReference type="PROSITE" id="PS00070">
    <property type="entry name" value="ALDEHYDE_DEHYDR_CYS"/>
    <property type="match status" value="1"/>
</dbReference>
<proteinExistence type="predicted"/>
<accession>A0A0K1EAJ1</accession>
<protein>
    <recommendedName>
        <fullName evidence="3">Aldehyde dehydrogenase domain-containing protein</fullName>
    </recommendedName>
</protein>
<dbReference type="GO" id="GO:0016620">
    <property type="term" value="F:oxidoreductase activity, acting on the aldehyde or oxo group of donors, NAD or NADP as acceptor"/>
    <property type="evidence" value="ECO:0007669"/>
    <property type="project" value="InterPro"/>
</dbReference>
<evidence type="ECO:0000313" key="4">
    <source>
        <dbReference type="EMBL" id="AKT37692.1"/>
    </source>
</evidence>
<dbReference type="Pfam" id="PF00171">
    <property type="entry name" value="Aldedh"/>
    <property type="match status" value="1"/>
</dbReference>
<organism evidence="4 5">
    <name type="scientific">Chondromyces crocatus</name>
    <dbReference type="NCBI Taxonomy" id="52"/>
    <lineage>
        <taxon>Bacteria</taxon>
        <taxon>Pseudomonadati</taxon>
        <taxon>Myxococcota</taxon>
        <taxon>Polyangia</taxon>
        <taxon>Polyangiales</taxon>
        <taxon>Polyangiaceae</taxon>
        <taxon>Chondromyces</taxon>
    </lineage>
</organism>
<keyword evidence="1" id="KW-0560">Oxidoreductase</keyword>
<dbReference type="InterPro" id="IPR016163">
    <property type="entry name" value="Ald_DH_C"/>
</dbReference>
<dbReference type="Gene3D" id="3.40.605.10">
    <property type="entry name" value="Aldehyde Dehydrogenase, Chain A, domain 1"/>
    <property type="match status" value="1"/>
</dbReference>
<feature type="domain" description="Aldehyde dehydrogenase" evidence="3">
    <location>
        <begin position="179"/>
        <end position="434"/>
    </location>
</feature>
<dbReference type="SUPFAM" id="SSF53720">
    <property type="entry name" value="ALDH-like"/>
    <property type="match status" value="1"/>
</dbReference>
<dbReference type="PANTHER" id="PTHR11699">
    <property type="entry name" value="ALDEHYDE DEHYDROGENASE-RELATED"/>
    <property type="match status" value="1"/>
</dbReference>
<dbReference type="InterPro" id="IPR015590">
    <property type="entry name" value="Aldehyde_DH_dom"/>
</dbReference>
<sequence length="527" mass="58739">MDESPYSIRWTPTHPRWSTRKKPGDFAMNGPGLSRVTRIDALPEPQRDRLLRSLREHGFHDDTVAAPPASTGPVDLILTHPIQETSDIAALVARSLEDPTLHAPGTSVSRRPPIDFERDVQPTARAIAQRLLERRDAITTALEHYETHDAIQDELNASLDLLTHLDQNRDYFVGRIRGVTSFLPLNQPLYAACCFGVVPALMSESVVIRPPTAMRTTFARLEEALALPPLLPQLRVAYDTDKKAFIQARREATEAVIFTGTLENAEQVRRAFGPEPLFIFNGSGHNPLVVTPTADVARAVASAMHIVLHNQGQDCSAPNALLVHRSVLPAFCDHLVQQLHGIRDRVGPFHERRTLVGPNTDPEAPLLVARRLAQWARQPGCTLLHGGEVNPVSGIIWPTVLVAPLRQRALPAQIGLTEWYAPVFLIHPYDDETQLPWYFEHPAYRRNAMYVTVFGQSPYLRSLVDRGLHTPENLLVDTDLRRTERGFLPFGGNGLGASHLHHRGRCLPGATLPQRDIYLHLVRSSPP</sequence>
<dbReference type="InterPro" id="IPR016161">
    <property type="entry name" value="Ald_DH/histidinol_DH"/>
</dbReference>
<name>A0A0K1EAJ1_CHOCO</name>
<feature type="region of interest" description="Disordered" evidence="2">
    <location>
        <begin position="1"/>
        <end position="32"/>
    </location>
</feature>
<dbReference type="InterPro" id="IPR016162">
    <property type="entry name" value="Ald_DH_N"/>
</dbReference>
<keyword evidence="5" id="KW-1185">Reference proteome</keyword>
<dbReference type="STRING" id="52.CMC5_018340"/>
<dbReference type="RefSeq" id="WP_050430024.1">
    <property type="nucleotide sequence ID" value="NZ_CP012159.1"/>
</dbReference>
<gene>
    <name evidence="4" type="ORF">CMC5_018340</name>
</gene>
<evidence type="ECO:0000259" key="3">
    <source>
        <dbReference type="Pfam" id="PF00171"/>
    </source>
</evidence>
<evidence type="ECO:0000256" key="2">
    <source>
        <dbReference type="SAM" id="MobiDB-lite"/>
    </source>
</evidence>
<dbReference type="Proteomes" id="UP000067626">
    <property type="component" value="Chromosome"/>
</dbReference>
<dbReference type="Gene3D" id="3.40.309.10">
    <property type="entry name" value="Aldehyde Dehydrogenase, Chain A, domain 2"/>
    <property type="match status" value="1"/>
</dbReference>
<dbReference type="EMBL" id="CP012159">
    <property type="protein sequence ID" value="AKT37692.1"/>
    <property type="molecule type" value="Genomic_DNA"/>
</dbReference>
<dbReference type="OrthoDB" id="9803151at2"/>
<evidence type="ECO:0000256" key="1">
    <source>
        <dbReference type="ARBA" id="ARBA00023002"/>
    </source>
</evidence>
<dbReference type="AlphaFoldDB" id="A0A0K1EAJ1"/>
<dbReference type="InterPro" id="IPR016160">
    <property type="entry name" value="Ald_DH_CS_CYS"/>
</dbReference>
<dbReference type="KEGG" id="ccro:CMC5_018340"/>
<evidence type="ECO:0000313" key="5">
    <source>
        <dbReference type="Proteomes" id="UP000067626"/>
    </source>
</evidence>
<reference evidence="4 5" key="1">
    <citation type="submission" date="2015-07" db="EMBL/GenBank/DDBJ databases">
        <title>Genome analysis of myxobacterium Chondromyces crocatus Cm c5 reveals a high potential for natural compound synthesis and the genetic basis for the loss of fruiting body formation.</title>
        <authorList>
            <person name="Zaburannyi N."/>
            <person name="Bunk B."/>
            <person name="Maier J."/>
            <person name="Overmann J."/>
            <person name="Mueller R."/>
        </authorList>
    </citation>
    <scope>NUCLEOTIDE SEQUENCE [LARGE SCALE GENOMIC DNA]</scope>
    <source>
        <strain evidence="4 5">Cm c5</strain>
    </source>
</reference>